<reference evidence="2 3" key="1">
    <citation type="journal article" date="2021" name="Nat. Plants">
        <title>The Taxus genome provides insights into paclitaxel biosynthesis.</title>
        <authorList>
            <person name="Xiong X."/>
            <person name="Gou J."/>
            <person name="Liao Q."/>
            <person name="Li Y."/>
            <person name="Zhou Q."/>
            <person name="Bi G."/>
            <person name="Li C."/>
            <person name="Du R."/>
            <person name="Wang X."/>
            <person name="Sun T."/>
            <person name="Guo L."/>
            <person name="Liang H."/>
            <person name="Lu P."/>
            <person name="Wu Y."/>
            <person name="Zhang Z."/>
            <person name="Ro D.K."/>
            <person name="Shang Y."/>
            <person name="Huang S."/>
            <person name="Yan J."/>
        </authorList>
    </citation>
    <scope>NUCLEOTIDE SEQUENCE [LARGE SCALE GENOMIC DNA]</scope>
    <source>
        <strain evidence="2">Ta-2019</strain>
    </source>
</reference>
<feature type="non-terminal residue" evidence="2">
    <location>
        <position position="80"/>
    </location>
</feature>
<accession>A0AA38FCH6</accession>
<evidence type="ECO:0000256" key="1">
    <source>
        <dbReference type="SAM" id="MobiDB-lite"/>
    </source>
</evidence>
<gene>
    <name evidence="2" type="ORF">KI387_040090</name>
</gene>
<comment type="caution">
    <text evidence="2">The sequence shown here is derived from an EMBL/GenBank/DDBJ whole genome shotgun (WGS) entry which is preliminary data.</text>
</comment>
<feature type="region of interest" description="Disordered" evidence="1">
    <location>
        <begin position="1"/>
        <end position="45"/>
    </location>
</feature>
<dbReference type="EMBL" id="JAHRHJ020000011">
    <property type="protein sequence ID" value="KAH9296502.1"/>
    <property type="molecule type" value="Genomic_DNA"/>
</dbReference>
<sequence>MEGGEGEQSEATQDKGEDTSSIPNLDVAIPRGARSCQTGEDAKAHTMGYAEDPKLIVHTRFQRTIEQKDRFGWVLMDEDK</sequence>
<evidence type="ECO:0000313" key="3">
    <source>
        <dbReference type="Proteomes" id="UP000824469"/>
    </source>
</evidence>
<dbReference type="AlphaFoldDB" id="A0AA38FCH6"/>
<keyword evidence="3" id="KW-1185">Reference proteome</keyword>
<dbReference type="Proteomes" id="UP000824469">
    <property type="component" value="Unassembled WGS sequence"/>
</dbReference>
<proteinExistence type="predicted"/>
<organism evidence="2 3">
    <name type="scientific">Taxus chinensis</name>
    <name type="common">Chinese yew</name>
    <name type="synonym">Taxus wallichiana var. chinensis</name>
    <dbReference type="NCBI Taxonomy" id="29808"/>
    <lineage>
        <taxon>Eukaryota</taxon>
        <taxon>Viridiplantae</taxon>
        <taxon>Streptophyta</taxon>
        <taxon>Embryophyta</taxon>
        <taxon>Tracheophyta</taxon>
        <taxon>Spermatophyta</taxon>
        <taxon>Pinopsida</taxon>
        <taxon>Pinidae</taxon>
        <taxon>Conifers II</taxon>
        <taxon>Cupressales</taxon>
        <taxon>Taxaceae</taxon>
        <taxon>Taxus</taxon>
    </lineage>
</organism>
<evidence type="ECO:0000313" key="2">
    <source>
        <dbReference type="EMBL" id="KAH9296502.1"/>
    </source>
</evidence>
<name>A0AA38FCH6_TAXCH</name>
<protein>
    <submittedName>
        <fullName evidence="2">Uncharacterized protein</fullName>
    </submittedName>
</protein>